<feature type="compositionally biased region" description="Polar residues" evidence="9">
    <location>
        <begin position="165"/>
        <end position="190"/>
    </location>
</feature>
<dbReference type="EMBL" id="AAGW02066616">
    <property type="status" value="NOT_ANNOTATED_CDS"/>
    <property type="molecule type" value="Genomic_DNA"/>
</dbReference>
<dbReference type="eggNOG" id="KOG2483">
    <property type="taxonomic scope" value="Eukaryota"/>
</dbReference>
<protein>
    <recommendedName>
        <fullName evidence="7">Max dimerization protein 3</fullName>
    </recommendedName>
    <alternativeName>
        <fullName evidence="8">Max-associated protein 3</fullName>
    </alternativeName>
</protein>
<accession>G1U5V9</accession>
<keyword evidence="3" id="KW-0805">Transcription regulation</keyword>
<name>G1U5V9_RABIT</name>
<feature type="region of interest" description="Disordered" evidence="9">
    <location>
        <begin position="61"/>
        <end position="86"/>
    </location>
</feature>
<evidence type="ECO:0000256" key="3">
    <source>
        <dbReference type="ARBA" id="ARBA00023015"/>
    </source>
</evidence>
<dbReference type="ExpressionAtlas" id="G1U5V9">
    <property type="expression patterns" value="baseline"/>
</dbReference>
<sequence length="413" mass="44916">MAAGGRQPAAEVRASPFSRSHLDQGVPAPGSGALSQTRLDLAARMCPAKVQAAPGGRAPGGWTCWPRGRGRGRGVPRGGASRGRGRAPGFVAPCQLHCNKSGEALAPASSPDSPAARCLRLWNRWPATSRSCCRRPSSWSAVRGVRKKPWPDRDGDLTDTGPGWTCSQLQGCTQFQGSSRGAPPSSTLEQSAVWLPGRGRGSSPGAKSPRRPRVPRGPAPLDEEGFSLAEAEHGYASLCPHRSPGPIHRRKNRSPQPGALDSGRSVHNELEKRRRAQLKRCLEQLKQQMPLGADCARYTTLSLLRRARTHIQKLEEQEQRARRLKERLRSQQQSLRQQLERLRGLPGAGERERLRAHSLDSSGLSSERSDSDQEELDVDVDVESLVFGGEAELLRGFGAGREHSYSYSAGAWL</sequence>
<dbReference type="CDD" id="cd18932">
    <property type="entry name" value="bHLHzip_Mad3"/>
    <property type="match status" value="1"/>
</dbReference>
<dbReference type="AlphaFoldDB" id="G1U5V9"/>
<dbReference type="InterPro" id="IPR036638">
    <property type="entry name" value="HLH_DNA-bd_sf"/>
</dbReference>
<dbReference type="EMBL" id="AAGW02066613">
    <property type="status" value="NOT_ANNOTATED_CDS"/>
    <property type="molecule type" value="Genomic_DNA"/>
</dbReference>
<feature type="compositionally biased region" description="Basic and acidic residues" evidence="9">
    <location>
        <begin position="338"/>
        <end position="358"/>
    </location>
</feature>
<dbReference type="Proteomes" id="UP000001811">
    <property type="component" value="Chromosome 3"/>
</dbReference>
<dbReference type="EMBL" id="AAGW02066619">
    <property type="status" value="NOT_ANNOTATED_CDS"/>
    <property type="molecule type" value="Genomic_DNA"/>
</dbReference>
<dbReference type="EMBL" id="AAGW02066621">
    <property type="status" value="NOT_ANNOTATED_CDS"/>
    <property type="molecule type" value="Genomic_DNA"/>
</dbReference>
<feature type="region of interest" description="Disordered" evidence="9">
    <location>
        <begin position="328"/>
        <end position="376"/>
    </location>
</feature>
<dbReference type="Bgee" id="ENSOCUG00000022519">
    <property type="expression patterns" value="Expressed in uterus and 16 other cell types or tissues"/>
</dbReference>
<dbReference type="PANTHER" id="PTHR11969:SF6">
    <property type="entry name" value="MAX DIMERIZATION PROTEIN 3"/>
    <property type="match status" value="1"/>
</dbReference>
<evidence type="ECO:0000256" key="5">
    <source>
        <dbReference type="ARBA" id="ARBA00023163"/>
    </source>
</evidence>
<dbReference type="HOGENOM" id="CLU_082604_1_0_1"/>
<evidence type="ECO:0000313" key="11">
    <source>
        <dbReference type="Ensembl" id="ENSOCUP00000024795.2"/>
    </source>
</evidence>
<organism evidence="11 12">
    <name type="scientific">Oryctolagus cuniculus</name>
    <name type="common">Rabbit</name>
    <dbReference type="NCBI Taxonomy" id="9986"/>
    <lineage>
        <taxon>Eukaryota</taxon>
        <taxon>Metazoa</taxon>
        <taxon>Chordata</taxon>
        <taxon>Craniata</taxon>
        <taxon>Vertebrata</taxon>
        <taxon>Euteleostomi</taxon>
        <taxon>Mammalia</taxon>
        <taxon>Eutheria</taxon>
        <taxon>Euarchontoglires</taxon>
        <taxon>Glires</taxon>
        <taxon>Lagomorpha</taxon>
        <taxon>Leporidae</taxon>
        <taxon>Oryctolagus</taxon>
    </lineage>
</organism>
<reference evidence="11" key="2">
    <citation type="submission" date="2025-08" db="UniProtKB">
        <authorList>
            <consortium name="Ensembl"/>
        </authorList>
    </citation>
    <scope>IDENTIFICATION</scope>
    <source>
        <strain evidence="11">Thorbecke</strain>
    </source>
</reference>
<evidence type="ECO:0000256" key="4">
    <source>
        <dbReference type="ARBA" id="ARBA00023125"/>
    </source>
</evidence>
<dbReference type="Pfam" id="PF00010">
    <property type="entry name" value="HLH"/>
    <property type="match status" value="1"/>
</dbReference>
<dbReference type="EMBL" id="AAGW02066615">
    <property type="status" value="NOT_ANNOTATED_CDS"/>
    <property type="molecule type" value="Genomic_DNA"/>
</dbReference>
<dbReference type="InterPro" id="IPR011598">
    <property type="entry name" value="bHLH_dom"/>
</dbReference>
<evidence type="ECO:0000256" key="1">
    <source>
        <dbReference type="ARBA" id="ARBA00004123"/>
    </source>
</evidence>
<reference evidence="11" key="3">
    <citation type="submission" date="2025-09" db="UniProtKB">
        <authorList>
            <consortium name="Ensembl"/>
        </authorList>
    </citation>
    <scope>IDENTIFICATION</scope>
    <source>
        <strain evidence="11">Thorbecke</strain>
    </source>
</reference>
<comment type="subcellular location">
    <subcellularLocation>
        <location evidence="1">Nucleus</location>
    </subcellularLocation>
</comment>
<keyword evidence="2" id="KW-0678">Repressor</keyword>
<dbReference type="SMART" id="SM00353">
    <property type="entry name" value="HLH"/>
    <property type="match status" value="1"/>
</dbReference>
<keyword evidence="12" id="KW-1185">Reference proteome</keyword>
<dbReference type="EMBL" id="AAGW02066614">
    <property type="status" value="NOT_ANNOTATED_CDS"/>
    <property type="molecule type" value="Genomic_DNA"/>
</dbReference>
<keyword evidence="5" id="KW-0804">Transcription</keyword>
<dbReference type="EMBL" id="AAGW02066617">
    <property type="status" value="NOT_ANNOTATED_CDS"/>
    <property type="molecule type" value="Genomic_DNA"/>
</dbReference>
<feature type="region of interest" description="Disordered" evidence="9">
    <location>
        <begin position="143"/>
        <end position="223"/>
    </location>
</feature>
<evidence type="ECO:0000256" key="9">
    <source>
        <dbReference type="SAM" id="MobiDB-lite"/>
    </source>
</evidence>
<evidence type="ECO:0000256" key="2">
    <source>
        <dbReference type="ARBA" id="ARBA00022491"/>
    </source>
</evidence>
<dbReference type="PaxDb" id="9986-ENSOCUP00000024795"/>
<evidence type="ECO:0000256" key="6">
    <source>
        <dbReference type="ARBA" id="ARBA00023242"/>
    </source>
</evidence>
<keyword evidence="4" id="KW-0238">DNA-binding</keyword>
<feature type="region of interest" description="Disordered" evidence="9">
    <location>
        <begin position="1"/>
        <end position="33"/>
    </location>
</feature>
<dbReference type="Ensembl" id="ENSOCUT00000031703.3">
    <property type="protein sequence ID" value="ENSOCUP00000024795.2"/>
    <property type="gene ID" value="ENSOCUG00000022519.3"/>
</dbReference>
<dbReference type="GO" id="GO:0000981">
    <property type="term" value="F:DNA-binding transcription factor activity, RNA polymerase II-specific"/>
    <property type="evidence" value="ECO:0007669"/>
    <property type="project" value="TreeGrafter"/>
</dbReference>
<gene>
    <name evidence="11" type="primary">LMAN2</name>
</gene>
<dbReference type="EMBL" id="AAGW02066618">
    <property type="status" value="NOT_ANNOTATED_CDS"/>
    <property type="molecule type" value="Genomic_DNA"/>
</dbReference>
<keyword evidence="6" id="KW-0539">Nucleus</keyword>
<evidence type="ECO:0000259" key="10">
    <source>
        <dbReference type="PROSITE" id="PS50888"/>
    </source>
</evidence>
<dbReference type="Gene3D" id="4.10.280.10">
    <property type="entry name" value="Helix-loop-helix DNA-binding domain"/>
    <property type="match status" value="1"/>
</dbReference>
<dbReference type="PANTHER" id="PTHR11969">
    <property type="entry name" value="MAX DIMERIZATION, MAD"/>
    <property type="match status" value="1"/>
</dbReference>
<feature type="region of interest" description="Disordered" evidence="9">
    <location>
        <begin position="236"/>
        <end position="272"/>
    </location>
</feature>
<dbReference type="SUPFAM" id="SSF47459">
    <property type="entry name" value="HLH, helix-loop-helix DNA-binding domain"/>
    <property type="match status" value="1"/>
</dbReference>
<evidence type="ECO:0000313" key="12">
    <source>
        <dbReference type="Proteomes" id="UP000001811"/>
    </source>
</evidence>
<evidence type="ECO:0000256" key="7">
    <source>
        <dbReference type="ARBA" id="ARBA00040424"/>
    </source>
</evidence>
<dbReference type="PROSITE" id="PS50888">
    <property type="entry name" value="BHLH"/>
    <property type="match status" value="1"/>
</dbReference>
<proteinExistence type="predicted"/>
<feature type="domain" description="BHLH" evidence="10">
    <location>
        <begin position="262"/>
        <end position="314"/>
    </location>
</feature>
<evidence type="ECO:0000256" key="8">
    <source>
        <dbReference type="ARBA" id="ARBA00041430"/>
    </source>
</evidence>
<dbReference type="GO" id="GO:0000978">
    <property type="term" value="F:RNA polymerase II cis-regulatory region sequence-specific DNA binding"/>
    <property type="evidence" value="ECO:0007669"/>
    <property type="project" value="TreeGrafter"/>
</dbReference>
<reference evidence="11 12" key="1">
    <citation type="journal article" date="2011" name="Nature">
        <title>A high-resolution map of human evolutionary constraint using 29 mammals.</title>
        <authorList>
            <person name="Lindblad-Toh K."/>
            <person name="Garber M."/>
            <person name="Zuk O."/>
            <person name="Lin M.F."/>
            <person name="Parker B.J."/>
            <person name="Washietl S."/>
            <person name="Kheradpour P."/>
            <person name="Ernst J."/>
            <person name="Jordan G."/>
            <person name="Mauceli E."/>
            <person name="Ward L.D."/>
            <person name="Lowe C.B."/>
            <person name="Holloway A.K."/>
            <person name="Clamp M."/>
            <person name="Gnerre S."/>
            <person name="Alfoldi J."/>
            <person name="Beal K."/>
            <person name="Chang J."/>
            <person name="Clawson H."/>
            <person name="Cuff J."/>
            <person name="Di Palma F."/>
            <person name="Fitzgerald S."/>
            <person name="Flicek P."/>
            <person name="Guttman M."/>
            <person name="Hubisz M.J."/>
            <person name="Jaffe D.B."/>
            <person name="Jungreis I."/>
            <person name="Kent W.J."/>
            <person name="Kostka D."/>
            <person name="Lara M."/>
            <person name="Martins A.L."/>
            <person name="Massingham T."/>
            <person name="Moltke I."/>
            <person name="Raney B.J."/>
            <person name="Rasmussen M.D."/>
            <person name="Robinson J."/>
            <person name="Stark A."/>
            <person name="Vilella A.J."/>
            <person name="Wen J."/>
            <person name="Xie X."/>
            <person name="Zody M.C."/>
            <person name="Baldwin J."/>
            <person name="Bloom T."/>
            <person name="Chin C.W."/>
            <person name="Heiman D."/>
            <person name="Nicol R."/>
            <person name="Nusbaum C."/>
            <person name="Young S."/>
            <person name="Wilkinson J."/>
            <person name="Worley K.C."/>
            <person name="Kovar C.L."/>
            <person name="Muzny D.M."/>
            <person name="Gibbs R.A."/>
            <person name="Cree A."/>
            <person name="Dihn H.H."/>
            <person name="Fowler G."/>
            <person name="Jhangiani S."/>
            <person name="Joshi V."/>
            <person name="Lee S."/>
            <person name="Lewis L.R."/>
            <person name="Nazareth L.V."/>
            <person name="Okwuonu G."/>
            <person name="Santibanez J."/>
            <person name="Warren W.C."/>
            <person name="Mardis E.R."/>
            <person name="Weinstock G.M."/>
            <person name="Wilson R.K."/>
            <person name="Delehaunty K."/>
            <person name="Dooling D."/>
            <person name="Fronik C."/>
            <person name="Fulton L."/>
            <person name="Fulton B."/>
            <person name="Graves T."/>
            <person name="Minx P."/>
            <person name="Sodergren E."/>
            <person name="Birney E."/>
            <person name="Margulies E.H."/>
            <person name="Herrero J."/>
            <person name="Green E.D."/>
            <person name="Haussler D."/>
            <person name="Siepel A."/>
            <person name="Goldman N."/>
            <person name="Pollard K.S."/>
            <person name="Pedersen J.S."/>
            <person name="Lander E.S."/>
            <person name="Kellis M."/>
        </authorList>
    </citation>
    <scope>NUCLEOTIDE SEQUENCE [LARGE SCALE GENOMIC DNA]</scope>
    <source>
        <strain evidence="11 12">Thorbecke inbred</strain>
    </source>
</reference>
<dbReference type="EMBL" id="AAGW02066622">
    <property type="status" value="NOT_ANNOTATED_CDS"/>
    <property type="molecule type" value="Genomic_DNA"/>
</dbReference>
<dbReference type="GO" id="GO:0005634">
    <property type="term" value="C:nucleus"/>
    <property type="evidence" value="ECO:0007669"/>
    <property type="project" value="UniProtKB-SubCell"/>
</dbReference>
<dbReference type="GeneTree" id="ENSGT00940000158355"/>
<dbReference type="EMBL" id="AAGW02066620">
    <property type="status" value="NOT_ANNOTATED_CDS"/>
    <property type="molecule type" value="Genomic_DNA"/>
</dbReference>
<dbReference type="GO" id="GO:0046983">
    <property type="term" value="F:protein dimerization activity"/>
    <property type="evidence" value="ECO:0007669"/>
    <property type="project" value="InterPro"/>
</dbReference>